<protein>
    <submittedName>
        <fullName evidence="2">Polysaccharide pyruvyl transferase family protein WcaK</fullName>
    </submittedName>
</protein>
<proteinExistence type="predicted"/>
<sequence length="402" mass="43920">MKIVIFNVRYSPNLGDGVLAECLERRLGVSLPGAEIETLDLAGRTAYGIADSRRSGALRLLQVMPPPARRMLVARVLGSRLAALRAQWRGKIAGADAVVIGGGNLFQDDDLNFPLKIAQVLELCREESCPVAIHAVGVGRHWSRRAAKLFDTLRTCNVLGVSVRDHGARQNWEQHFPDWPSPGIAPDPALTLQVEMHGRRDRTRPLVGLCVTHPLILRRHAGASRENIPLGTVQGYGALAECLLDAGCDIVFFTNGAVEDQACLEHIRNTLFRAKNRAPDRCSFAARPNTPQELIALLGTFDAVAAHRLHACITAYALGVPPVGLGWDQKMESFFQMIGREPFFVSAHKGNAEIIGERIVTTLGEGLDLDDRRRCIEKAEKAIEGLAAGLKMTIRGSERETA</sequence>
<dbReference type="PANTHER" id="PTHR36836:SF1">
    <property type="entry name" value="COLANIC ACID BIOSYNTHESIS PROTEIN WCAK"/>
    <property type="match status" value="1"/>
</dbReference>
<dbReference type="EMBL" id="FNSL01000001">
    <property type="protein sequence ID" value="SEB86697.1"/>
    <property type="molecule type" value="Genomic_DNA"/>
</dbReference>
<dbReference type="Pfam" id="PF04230">
    <property type="entry name" value="PS_pyruv_trans"/>
    <property type="match status" value="1"/>
</dbReference>
<gene>
    <name evidence="2" type="ORF">SAMN05216452_3480</name>
</gene>
<dbReference type="AlphaFoldDB" id="A0A1H4MV47"/>
<evidence type="ECO:0000313" key="3">
    <source>
        <dbReference type="Proteomes" id="UP000199064"/>
    </source>
</evidence>
<keyword evidence="2" id="KW-0808">Transferase</keyword>
<organism evidence="2 3">
    <name type="scientific">Nitratireductor aquibiodomus</name>
    <dbReference type="NCBI Taxonomy" id="204799"/>
    <lineage>
        <taxon>Bacteria</taxon>
        <taxon>Pseudomonadati</taxon>
        <taxon>Pseudomonadota</taxon>
        <taxon>Alphaproteobacteria</taxon>
        <taxon>Hyphomicrobiales</taxon>
        <taxon>Phyllobacteriaceae</taxon>
        <taxon>Nitratireductor</taxon>
    </lineage>
</organism>
<keyword evidence="3" id="KW-1185">Reference proteome</keyword>
<dbReference type="PANTHER" id="PTHR36836">
    <property type="entry name" value="COLANIC ACID BIOSYNTHESIS PROTEIN WCAK"/>
    <property type="match status" value="1"/>
</dbReference>
<evidence type="ECO:0000259" key="1">
    <source>
        <dbReference type="Pfam" id="PF04230"/>
    </source>
</evidence>
<reference evidence="3" key="1">
    <citation type="submission" date="2016-10" db="EMBL/GenBank/DDBJ databases">
        <authorList>
            <person name="Varghese N."/>
            <person name="Submissions S."/>
        </authorList>
    </citation>
    <scope>NUCLEOTIDE SEQUENCE [LARGE SCALE GENOMIC DNA]</scope>
    <source>
        <strain evidence="3">ES.061</strain>
    </source>
</reference>
<name>A0A1H4MV47_9HYPH</name>
<dbReference type="GO" id="GO:0016740">
    <property type="term" value="F:transferase activity"/>
    <property type="evidence" value="ECO:0007669"/>
    <property type="project" value="UniProtKB-KW"/>
</dbReference>
<evidence type="ECO:0000313" key="2">
    <source>
        <dbReference type="EMBL" id="SEB86697.1"/>
    </source>
</evidence>
<dbReference type="Proteomes" id="UP000199064">
    <property type="component" value="Unassembled WGS sequence"/>
</dbReference>
<dbReference type="InterPro" id="IPR007345">
    <property type="entry name" value="Polysacch_pyruvyl_Trfase"/>
</dbReference>
<accession>A0A1H4MV47</accession>
<dbReference type="RefSeq" id="WP_090329622.1">
    <property type="nucleotide sequence ID" value="NZ_FNSL01000001.1"/>
</dbReference>
<feature type="domain" description="Polysaccharide pyruvyl transferase" evidence="1">
    <location>
        <begin position="13"/>
        <end position="328"/>
    </location>
</feature>